<accession>A0A4Y9A6C5</accession>
<protein>
    <submittedName>
        <fullName evidence="1">Uncharacterized protein</fullName>
    </submittedName>
</protein>
<proteinExistence type="predicted"/>
<name>A0A4Y9A6C5_9BACI</name>
<gene>
    <name evidence="1" type="ORF">E4U82_19020</name>
</gene>
<evidence type="ECO:0000313" key="2">
    <source>
        <dbReference type="Proteomes" id="UP000298484"/>
    </source>
</evidence>
<dbReference type="EMBL" id="SRHY01000072">
    <property type="protein sequence ID" value="TFJ90680.1"/>
    <property type="molecule type" value="Genomic_DNA"/>
</dbReference>
<comment type="caution">
    <text evidence="1">The sequence shown here is derived from an EMBL/GenBank/DDBJ whole genome shotgun (WGS) entry which is preliminary data.</text>
</comment>
<organism evidence="1 2">
    <name type="scientific">Lentibacillus salicampi</name>
    <dbReference type="NCBI Taxonomy" id="175306"/>
    <lineage>
        <taxon>Bacteria</taxon>
        <taxon>Bacillati</taxon>
        <taxon>Bacillota</taxon>
        <taxon>Bacilli</taxon>
        <taxon>Bacillales</taxon>
        <taxon>Bacillaceae</taxon>
        <taxon>Lentibacillus</taxon>
    </lineage>
</organism>
<evidence type="ECO:0000313" key="1">
    <source>
        <dbReference type="EMBL" id="TFJ90680.1"/>
    </source>
</evidence>
<dbReference type="Proteomes" id="UP000298484">
    <property type="component" value="Unassembled WGS sequence"/>
</dbReference>
<reference evidence="1 2" key="1">
    <citation type="submission" date="2019-03" db="EMBL/GenBank/DDBJ databases">
        <title>Genome sequence of Lentibacillus salicampi ATCC BAA-719.</title>
        <authorList>
            <person name="Maclea K.S."/>
            <person name="Simoes Junior M."/>
        </authorList>
    </citation>
    <scope>NUCLEOTIDE SEQUENCE [LARGE SCALE GENOMIC DNA]</scope>
    <source>
        <strain evidence="1 2">ATCC BAA-719</strain>
    </source>
</reference>
<keyword evidence="2" id="KW-1185">Reference proteome</keyword>
<dbReference type="AlphaFoldDB" id="A0A4Y9A6C5"/>
<sequence length="59" mass="7024">MAKKCKKSKMQKSKNNMNSFHKRIKNVFVAEGLYSTYTFFTLGKNFSFIHHLTMNTFLR</sequence>
<dbReference type="RefSeq" id="WP_135111820.1">
    <property type="nucleotide sequence ID" value="NZ_SRHY01000072.1"/>
</dbReference>